<keyword evidence="3" id="KW-1185">Reference proteome</keyword>
<evidence type="ECO:0000313" key="3">
    <source>
        <dbReference type="Proteomes" id="UP001214250"/>
    </source>
</evidence>
<dbReference type="EMBL" id="CP117811">
    <property type="protein sequence ID" value="WDE96043.1"/>
    <property type="molecule type" value="Genomic_DNA"/>
</dbReference>
<keyword evidence="1" id="KW-0732">Signal</keyword>
<protein>
    <submittedName>
        <fullName evidence="2">DUF3313 domain-containing protein</fullName>
    </submittedName>
</protein>
<dbReference type="InterPro" id="IPR021747">
    <property type="entry name" value="DUF3313"/>
</dbReference>
<dbReference type="Pfam" id="PF11769">
    <property type="entry name" value="DUF3313"/>
    <property type="match status" value="1"/>
</dbReference>
<proteinExistence type="predicted"/>
<sequence length="217" mass="24144">MKKQIIALLFSALFLGCASKIADEDEYSGFLKSYKYLQEMEASDQVDVLAWTSDNFKKGKFHSILLDPVAIYPAIPSKDDMSKSTVKIMLDHFNSALQSELSKTVKLADTPGPGVARLRIAITSVDKTIKDYKWYSYSPITFVVTSAGELTGLRDKVVVLNVEAELVDSITNEAQLAAVRKDFGLPIDGDDQIPMDSIKKTIDKWAKNIGSYMKKNF</sequence>
<organism evidence="2 3">
    <name type="scientific">Lentisphaera profundi</name>
    <dbReference type="NCBI Taxonomy" id="1658616"/>
    <lineage>
        <taxon>Bacteria</taxon>
        <taxon>Pseudomonadati</taxon>
        <taxon>Lentisphaerota</taxon>
        <taxon>Lentisphaeria</taxon>
        <taxon>Lentisphaerales</taxon>
        <taxon>Lentisphaeraceae</taxon>
        <taxon>Lentisphaera</taxon>
    </lineage>
</organism>
<accession>A0ABY7VVG0</accession>
<evidence type="ECO:0000256" key="1">
    <source>
        <dbReference type="SAM" id="SignalP"/>
    </source>
</evidence>
<reference evidence="2 3" key="1">
    <citation type="submission" date="2023-02" db="EMBL/GenBank/DDBJ databases">
        <title>Genome sequence of Lentisphaera profundi SAORIC-696.</title>
        <authorList>
            <person name="Kim e."/>
            <person name="Cho J.-C."/>
            <person name="Choi A."/>
            <person name="Kang I."/>
        </authorList>
    </citation>
    <scope>NUCLEOTIDE SEQUENCE [LARGE SCALE GENOMIC DNA]</scope>
    <source>
        <strain evidence="2 3">SAORIC-696</strain>
    </source>
</reference>
<dbReference type="Proteomes" id="UP001214250">
    <property type="component" value="Chromosome 1"/>
</dbReference>
<name>A0ABY7VVG0_9BACT</name>
<feature type="chain" id="PRO_5046408486" evidence="1">
    <location>
        <begin position="23"/>
        <end position="217"/>
    </location>
</feature>
<evidence type="ECO:0000313" key="2">
    <source>
        <dbReference type="EMBL" id="WDE96043.1"/>
    </source>
</evidence>
<feature type="signal peptide" evidence="1">
    <location>
        <begin position="1"/>
        <end position="22"/>
    </location>
</feature>
<dbReference type="RefSeq" id="WP_274150010.1">
    <property type="nucleotide sequence ID" value="NZ_CP117811.1"/>
</dbReference>
<gene>
    <name evidence="2" type="ORF">PQO03_09990</name>
</gene>
<dbReference type="PROSITE" id="PS51257">
    <property type="entry name" value="PROKAR_LIPOPROTEIN"/>
    <property type="match status" value="1"/>
</dbReference>